<dbReference type="InterPro" id="IPR007863">
    <property type="entry name" value="Peptidase_M16_C"/>
</dbReference>
<feature type="signal peptide" evidence="4">
    <location>
        <begin position="1"/>
        <end position="31"/>
    </location>
</feature>
<evidence type="ECO:0000256" key="1">
    <source>
        <dbReference type="ARBA" id="ARBA00007261"/>
    </source>
</evidence>
<sequence>MIARQFFKVVSLSLLLCGTGLGSAMAPMAHATRPAPVPALIQPEMPLQATLPNGLRVVIVPDRLAPVVSTQVNYLAGSAAAPAGFPGTAHALEHMMFRGSHGLDRDQLAAIGARLGGSYNADTTENVTQFFYTAPAENLDVLLHIEALRMNGLTLAAEDWTHERGAIEQEVSRDMSSPGYVYLARLQSILFAGTPYEHDALGSRASFDRTDTAMLRRFYRNWYAPNNAILVITGAVDPTSTLELVRTTFAGIPARRLPPRPEIHPGPVHAQTLHFPTDYPIGLVAIASRMPGQNSHDYAAARILSDVLSSQRGALYDLVPQGHALLASFDFITKADAGIGIAIAAFPKDGAPAPLQARMQNILHTLRENGVPADLVDAAKRKELAQLGFAANSISGLAESWSEAQAVMGLQSPDDEASAFAAVTPEDVNRLARQVLDPQQSITAILTPRDAGHPTTDKGFGGSESFASTPDHAVSLPQWASDSLLALRPPEPSPQPASFTLPNGLRLIVRPASVSHTISLYGTIRQNEDMQEPPGKEGIADITDELFHYGSTSHDRIGLQKAFDDIAATESAGADFSLSVLTPDFARGLDLLAENELHPALPEPAFKVVRANTAASLSGLLHSPGYLFSHAMQAAISPSGDPSLRQPDPKRVMKLTLADCRAFWASAYRPDLTTIVITGDITPDAAYRAISRTFGAWHATGPTPVVDLPSRPDSHMSETHVPDPSSTQASVSLPESLGLMVANPEHFALSLGNEILGSGFSSRLYRDLRVRTGYVYTVRSNLTWRRNRSAYSISFGADPDRIAAAREAALRDIRAMQTQPVNEDELTMARAGMLRGLALQSASLDTIAASYLHFSDLGLPLNQNDIAAQAYYTLDANAIRDAFRKWIRPADLAEIVKGPETTP</sequence>
<keyword evidence="2" id="KW-0482">Metalloprotease</keyword>
<dbReference type="RefSeq" id="WP_118962927.1">
    <property type="nucleotide sequence ID" value="NZ_CP023036.1"/>
</dbReference>
<accession>A0A347WCF7</accession>
<evidence type="ECO:0000256" key="2">
    <source>
        <dbReference type="ARBA" id="ARBA00023049"/>
    </source>
</evidence>
<dbReference type="PANTHER" id="PTHR11851:SF49">
    <property type="entry name" value="MITOCHONDRIAL-PROCESSING PEPTIDASE SUBUNIT ALPHA"/>
    <property type="match status" value="1"/>
</dbReference>
<dbReference type="Proteomes" id="UP000264120">
    <property type="component" value="Chromosome"/>
</dbReference>
<dbReference type="Gene3D" id="3.30.830.10">
    <property type="entry name" value="Metalloenzyme, LuxS/M16 peptidase-like"/>
    <property type="match status" value="4"/>
</dbReference>
<dbReference type="EMBL" id="CP023036">
    <property type="protein sequence ID" value="AXY22550.1"/>
    <property type="molecule type" value="Genomic_DNA"/>
</dbReference>
<dbReference type="SUPFAM" id="SSF63411">
    <property type="entry name" value="LuxS/MPP-like metallohydrolase"/>
    <property type="match status" value="4"/>
</dbReference>
<feature type="domain" description="Peptidase M16 N-terminal" evidence="5">
    <location>
        <begin position="57"/>
        <end position="199"/>
    </location>
</feature>
<name>A0A347WCF7_9PROT</name>
<protein>
    <submittedName>
        <fullName evidence="7">Peptidase M16 inactive domain protein</fullName>
    </submittedName>
</protein>
<dbReference type="GO" id="GO:0046872">
    <property type="term" value="F:metal ion binding"/>
    <property type="evidence" value="ECO:0007669"/>
    <property type="project" value="InterPro"/>
</dbReference>
<gene>
    <name evidence="7" type="ORF">CD178_01789</name>
</gene>
<feature type="domain" description="Peptidase M16 C-terminal" evidence="6">
    <location>
        <begin position="214"/>
        <end position="382"/>
    </location>
</feature>
<evidence type="ECO:0000313" key="8">
    <source>
        <dbReference type="Proteomes" id="UP000264120"/>
    </source>
</evidence>
<evidence type="ECO:0000313" key="7">
    <source>
        <dbReference type="EMBL" id="AXY22550.1"/>
    </source>
</evidence>
<dbReference type="OrthoDB" id="9811314at2"/>
<feature type="domain" description="Peptidase M16 C-terminal" evidence="6">
    <location>
        <begin position="654"/>
        <end position="832"/>
    </location>
</feature>
<feature type="chain" id="PRO_5016591649" evidence="4">
    <location>
        <begin position="32"/>
        <end position="903"/>
    </location>
</feature>
<comment type="similarity">
    <text evidence="1">Belongs to the peptidase M16 family.</text>
</comment>
<keyword evidence="2" id="KW-0378">Hydrolase</keyword>
<dbReference type="Pfam" id="PF05193">
    <property type="entry name" value="Peptidase_M16_C"/>
    <property type="match status" value="2"/>
</dbReference>
<keyword evidence="4" id="KW-0732">Signal</keyword>
<evidence type="ECO:0000259" key="5">
    <source>
        <dbReference type="Pfam" id="PF00675"/>
    </source>
</evidence>
<dbReference type="AlphaFoldDB" id="A0A347WCF7"/>
<dbReference type="Pfam" id="PF00675">
    <property type="entry name" value="Peptidase_M16"/>
    <property type="match status" value="1"/>
</dbReference>
<dbReference type="PANTHER" id="PTHR11851">
    <property type="entry name" value="METALLOPROTEASE"/>
    <property type="match status" value="1"/>
</dbReference>
<evidence type="ECO:0000256" key="4">
    <source>
        <dbReference type="SAM" id="SignalP"/>
    </source>
</evidence>
<dbReference type="InterPro" id="IPR050361">
    <property type="entry name" value="MPP/UQCRC_Complex"/>
</dbReference>
<evidence type="ECO:0000256" key="3">
    <source>
        <dbReference type="SAM" id="MobiDB-lite"/>
    </source>
</evidence>
<organism evidence="7 8">
    <name type="scientific">Komagataeibacter saccharivorans</name>
    <dbReference type="NCBI Taxonomy" id="265959"/>
    <lineage>
        <taxon>Bacteria</taxon>
        <taxon>Pseudomonadati</taxon>
        <taxon>Pseudomonadota</taxon>
        <taxon>Alphaproteobacteria</taxon>
        <taxon>Acetobacterales</taxon>
        <taxon>Acetobacteraceae</taxon>
        <taxon>Komagataeibacter</taxon>
    </lineage>
</organism>
<keyword evidence="2" id="KW-0645">Protease</keyword>
<feature type="region of interest" description="Disordered" evidence="3">
    <location>
        <begin position="708"/>
        <end position="730"/>
    </location>
</feature>
<dbReference type="InterPro" id="IPR011249">
    <property type="entry name" value="Metalloenz_LuxS/M16"/>
</dbReference>
<evidence type="ECO:0000259" key="6">
    <source>
        <dbReference type="Pfam" id="PF05193"/>
    </source>
</evidence>
<keyword evidence="8" id="KW-1185">Reference proteome</keyword>
<reference evidence="7 8" key="1">
    <citation type="submission" date="2017-08" db="EMBL/GenBank/DDBJ databases">
        <title>Complete genome sequence of Gluconacetobacter saccharivorans CV1 isolated from Fermented Vinegar.</title>
        <authorList>
            <person name="Kim S.-Y."/>
        </authorList>
    </citation>
    <scope>NUCLEOTIDE SEQUENCE [LARGE SCALE GENOMIC DNA]</scope>
    <source>
        <strain evidence="7 8">CV1</strain>
    </source>
</reference>
<dbReference type="KEGG" id="ksc:CD178_01789"/>
<dbReference type="InterPro" id="IPR011765">
    <property type="entry name" value="Pept_M16_N"/>
</dbReference>
<dbReference type="GO" id="GO:0008237">
    <property type="term" value="F:metallopeptidase activity"/>
    <property type="evidence" value="ECO:0007669"/>
    <property type="project" value="UniProtKB-KW"/>
</dbReference>
<feature type="compositionally biased region" description="Basic and acidic residues" evidence="3">
    <location>
        <begin position="710"/>
        <end position="721"/>
    </location>
</feature>
<proteinExistence type="inferred from homology"/>